<feature type="compositionally biased region" description="Polar residues" evidence="1">
    <location>
        <begin position="62"/>
        <end position="92"/>
    </location>
</feature>
<feature type="region of interest" description="Disordered" evidence="1">
    <location>
        <begin position="51"/>
        <end position="102"/>
    </location>
</feature>
<dbReference type="EMBL" id="LR796826">
    <property type="protein sequence ID" value="CAB4168437.1"/>
    <property type="molecule type" value="Genomic_DNA"/>
</dbReference>
<evidence type="ECO:0000256" key="1">
    <source>
        <dbReference type="SAM" id="MobiDB-lite"/>
    </source>
</evidence>
<organism evidence="2">
    <name type="scientific">uncultured Caudovirales phage</name>
    <dbReference type="NCBI Taxonomy" id="2100421"/>
    <lineage>
        <taxon>Viruses</taxon>
        <taxon>Duplodnaviria</taxon>
        <taxon>Heunggongvirae</taxon>
        <taxon>Uroviricota</taxon>
        <taxon>Caudoviricetes</taxon>
        <taxon>Peduoviridae</taxon>
        <taxon>Maltschvirus</taxon>
        <taxon>Maltschvirus maltsch</taxon>
    </lineage>
</organism>
<sequence length="102" mass="11057">MVEEVKDPLRIMFDLIENSTYIQNINRGVAYTGPDTPEEGVQRSSTFFGATTGEGMAHTKGSLYNSTQSRPVQDTRTGAPSNPTPIQSNYMSLNGIARGSKA</sequence>
<protein>
    <submittedName>
        <fullName evidence="2">Uncharacterized protein</fullName>
    </submittedName>
</protein>
<name>A0A6J5PB29_9CAUD</name>
<reference evidence="2" key="1">
    <citation type="submission" date="2020-05" db="EMBL/GenBank/DDBJ databases">
        <authorList>
            <person name="Chiriac C."/>
            <person name="Salcher M."/>
            <person name="Ghai R."/>
            <person name="Kavagutti S V."/>
        </authorList>
    </citation>
    <scope>NUCLEOTIDE SEQUENCE</scope>
</reference>
<accession>A0A6J5PB29</accession>
<proteinExistence type="predicted"/>
<evidence type="ECO:0000313" key="2">
    <source>
        <dbReference type="EMBL" id="CAB4168437.1"/>
    </source>
</evidence>
<gene>
    <name evidence="2" type="ORF">UFOVP882_7</name>
</gene>